<comment type="similarity">
    <text evidence="2">Belongs to the amino acid/polyamine transporter 2 family.</text>
</comment>
<dbReference type="GO" id="GO:0015179">
    <property type="term" value="F:L-amino acid transmembrane transporter activity"/>
    <property type="evidence" value="ECO:0007669"/>
    <property type="project" value="TreeGrafter"/>
</dbReference>
<feature type="transmembrane region" description="Helical" evidence="9">
    <location>
        <begin position="251"/>
        <end position="273"/>
    </location>
</feature>
<evidence type="ECO:0000256" key="3">
    <source>
        <dbReference type="ARBA" id="ARBA00022448"/>
    </source>
</evidence>
<feature type="region of interest" description="Disordered" evidence="8">
    <location>
        <begin position="1"/>
        <end position="47"/>
    </location>
</feature>
<feature type="transmembrane region" description="Helical" evidence="9">
    <location>
        <begin position="311"/>
        <end position="331"/>
    </location>
</feature>
<dbReference type="Pfam" id="PF01490">
    <property type="entry name" value="Aa_trans"/>
    <property type="match status" value="1"/>
</dbReference>
<evidence type="ECO:0000256" key="1">
    <source>
        <dbReference type="ARBA" id="ARBA00004141"/>
    </source>
</evidence>
<comment type="subcellular location">
    <subcellularLocation>
        <location evidence="1">Membrane</location>
        <topology evidence="1">Multi-pass membrane protein</topology>
    </subcellularLocation>
</comment>
<proteinExistence type="inferred from homology"/>
<evidence type="ECO:0000256" key="4">
    <source>
        <dbReference type="ARBA" id="ARBA00022692"/>
    </source>
</evidence>
<evidence type="ECO:0000256" key="6">
    <source>
        <dbReference type="ARBA" id="ARBA00022989"/>
    </source>
</evidence>
<feature type="transmembrane region" description="Helical" evidence="9">
    <location>
        <begin position="351"/>
        <end position="372"/>
    </location>
</feature>
<dbReference type="PANTHER" id="PTHR22950:SF692">
    <property type="entry name" value="TRANSMEMBRANE AMINO ACID TRANSPORTER FAMILY PROTEIN"/>
    <property type="match status" value="1"/>
</dbReference>
<keyword evidence="3" id="KW-0813">Transport</keyword>
<feature type="transmembrane region" description="Helical" evidence="9">
    <location>
        <begin position="285"/>
        <end position="304"/>
    </location>
</feature>
<feature type="transmembrane region" description="Helical" evidence="9">
    <location>
        <begin position="201"/>
        <end position="221"/>
    </location>
</feature>
<dbReference type="InterPro" id="IPR013057">
    <property type="entry name" value="AA_transpt_TM"/>
</dbReference>
<evidence type="ECO:0000259" key="10">
    <source>
        <dbReference type="Pfam" id="PF01490"/>
    </source>
</evidence>
<sequence>MSTPDQSSHLNPNHKQTYSAIPIPQRGAGSNAGTGPHQGPSGRASMYFNSPNINNSFKAPNSLSAFASSYHTLAPSQLGRKISTVFYGRKPSFDSTTFDEAAVADDASFADHSYSDWGNLQSRSGSVHSYAVSSIAGAGNALTSVLSNDQDSIFIKQIEDRDGKIVTMMAPRSTVAQTIFNSINVLIGIGMLALAKAMTYSGWYCGCFLLVFSASITYWTATLLSRCMDTDPTLCTFADLGYKVYGPKGRLFISILFSIELLGVGVSLIVLFADSLNALFPEISIIQFKFIAFCVLTPFSFLSLRVLSGISLLGITCTISLVIMTLTIGLTKRTSPGSLIDPMPTNLYPESIHSLLISYGIILGPFGSHSLFPALKSDLATPEKFQKCLKITYSVGFFADTAMALAGFAMFGVGILNEVTKSLLVTPGLPGFVTLLTSVFVSMIPVAKTPINATPVINILEFMFGITDQQLEDEPPTFKQKTGRVLVKMFVNMMFVLISILYPEFDKIIGLSGASLCTIICIILPCGFYLELCQPKNRWFYYLVMVLSSIIGFCATIAAIVD</sequence>
<dbReference type="PANTHER" id="PTHR22950">
    <property type="entry name" value="AMINO ACID TRANSPORTER"/>
    <property type="match status" value="1"/>
</dbReference>
<keyword evidence="7 9" id="KW-0472">Membrane</keyword>
<evidence type="ECO:0000256" key="5">
    <source>
        <dbReference type="ARBA" id="ARBA00022970"/>
    </source>
</evidence>
<dbReference type="OrthoDB" id="655540at2759"/>
<keyword evidence="6 9" id="KW-1133">Transmembrane helix</keyword>
<organism evidence="11 12">
    <name type="scientific">[Candida] arabinofermentans NRRL YB-2248</name>
    <dbReference type="NCBI Taxonomy" id="983967"/>
    <lineage>
        <taxon>Eukaryota</taxon>
        <taxon>Fungi</taxon>
        <taxon>Dikarya</taxon>
        <taxon>Ascomycota</taxon>
        <taxon>Saccharomycotina</taxon>
        <taxon>Pichiomycetes</taxon>
        <taxon>Pichiales</taxon>
        <taxon>Pichiaceae</taxon>
        <taxon>Ogataea</taxon>
        <taxon>Ogataea/Candida clade</taxon>
    </lineage>
</organism>
<dbReference type="STRING" id="983967.A0A1E4T2I6"/>
<feature type="transmembrane region" description="Helical" evidence="9">
    <location>
        <begin position="485"/>
        <end position="502"/>
    </location>
</feature>
<feature type="transmembrane region" description="Helical" evidence="9">
    <location>
        <begin position="428"/>
        <end position="447"/>
    </location>
</feature>
<evidence type="ECO:0000256" key="7">
    <source>
        <dbReference type="ARBA" id="ARBA00023136"/>
    </source>
</evidence>
<feature type="domain" description="Amino acid transporter transmembrane" evidence="10">
    <location>
        <begin position="172"/>
        <end position="556"/>
    </location>
</feature>
<keyword evidence="4 9" id="KW-0812">Transmembrane</keyword>
<dbReference type="AlphaFoldDB" id="A0A1E4T2I6"/>
<feature type="compositionally biased region" description="Polar residues" evidence="8">
    <location>
        <begin position="1"/>
        <end position="19"/>
    </location>
</feature>
<accession>A0A1E4T2I6</accession>
<dbReference type="Proteomes" id="UP000094801">
    <property type="component" value="Unassembled WGS sequence"/>
</dbReference>
<feature type="transmembrane region" description="Helical" evidence="9">
    <location>
        <begin position="174"/>
        <end position="195"/>
    </location>
</feature>
<feature type="transmembrane region" description="Helical" evidence="9">
    <location>
        <begin position="508"/>
        <end position="532"/>
    </location>
</feature>
<evidence type="ECO:0000313" key="11">
    <source>
        <dbReference type="EMBL" id="ODV85932.1"/>
    </source>
</evidence>
<evidence type="ECO:0000256" key="9">
    <source>
        <dbReference type="SAM" id="Phobius"/>
    </source>
</evidence>
<keyword evidence="5" id="KW-0029">Amino-acid transport</keyword>
<evidence type="ECO:0000256" key="2">
    <source>
        <dbReference type="ARBA" id="ARBA00008066"/>
    </source>
</evidence>
<evidence type="ECO:0000256" key="8">
    <source>
        <dbReference type="SAM" id="MobiDB-lite"/>
    </source>
</evidence>
<gene>
    <name evidence="11" type="ORF">CANARDRAFT_207183</name>
</gene>
<dbReference type="GO" id="GO:0005774">
    <property type="term" value="C:vacuolar membrane"/>
    <property type="evidence" value="ECO:0007669"/>
    <property type="project" value="TreeGrafter"/>
</dbReference>
<dbReference type="EMBL" id="KV453851">
    <property type="protein sequence ID" value="ODV85932.1"/>
    <property type="molecule type" value="Genomic_DNA"/>
</dbReference>
<protein>
    <recommendedName>
        <fullName evidence="10">Amino acid transporter transmembrane domain-containing protein</fullName>
    </recommendedName>
</protein>
<reference evidence="12" key="1">
    <citation type="submission" date="2016-04" db="EMBL/GenBank/DDBJ databases">
        <title>Comparative genomics of biotechnologically important yeasts.</title>
        <authorList>
            <consortium name="DOE Joint Genome Institute"/>
            <person name="Riley R."/>
            <person name="Haridas S."/>
            <person name="Wolfe K.H."/>
            <person name="Lopes M.R."/>
            <person name="Hittinger C.T."/>
            <person name="Goker M."/>
            <person name="Salamov A."/>
            <person name="Wisecaver J."/>
            <person name="Long T.M."/>
            <person name="Aerts A.L."/>
            <person name="Barry K."/>
            <person name="Choi C."/>
            <person name="Clum A."/>
            <person name="Coughlan A.Y."/>
            <person name="Deshpande S."/>
            <person name="Douglass A.P."/>
            <person name="Hanson S.J."/>
            <person name="Klenk H.-P."/>
            <person name="Labutti K."/>
            <person name="Lapidus A."/>
            <person name="Lindquist E."/>
            <person name="Lipzen A."/>
            <person name="Meier-Kolthoff J.P."/>
            <person name="Ohm R.A."/>
            <person name="Otillar R.P."/>
            <person name="Pangilinan J."/>
            <person name="Peng Y."/>
            <person name="Rokas A."/>
            <person name="Rosa C.A."/>
            <person name="Scheuner C."/>
            <person name="Sibirny A.A."/>
            <person name="Slot J.C."/>
            <person name="Stielow J.B."/>
            <person name="Sun H."/>
            <person name="Kurtzman C.P."/>
            <person name="Blackwell M."/>
            <person name="Grigoriev I.V."/>
            <person name="Jeffries T.W."/>
        </authorList>
    </citation>
    <scope>NUCLEOTIDE SEQUENCE [LARGE SCALE GENOMIC DNA]</scope>
    <source>
        <strain evidence="12">NRRL YB-2248</strain>
    </source>
</reference>
<name>A0A1E4T2I6_9ASCO</name>
<evidence type="ECO:0000313" key="12">
    <source>
        <dbReference type="Proteomes" id="UP000094801"/>
    </source>
</evidence>
<feature type="transmembrane region" description="Helical" evidence="9">
    <location>
        <begin position="393"/>
        <end position="416"/>
    </location>
</feature>
<keyword evidence="12" id="KW-1185">Reference proteome</keyword>
<feature type="transmembrane region" description="Helical" evidence="9">
    <location>
        <begin position="539"/>
        <end position="561"/>
    </location>
</feature>